<name>A0A9D1F2Z1_9FIRM</name>
<evidence type="ECO:0000256" key="1">
    <source>
        <dbReference type="ARBA" id="ARBA00004651"/>
    </source>
</evidence>
<dbReference type="AlphaFoldDB" id="A0A9D1F2Z1"/>
<keyword evidence="2" id="KW-1003">Cell membrane</keyword>
<feature type="transmembrane region" description="Helical" evidence="6">
    <location>
        <begin position="315"/>
        <end position="341"/>
    </location>
</feature>
<dbReference type="GO" id="GO:0005886">
    <property type="term" value="C:plasma membrane"/>
    <property type="evidence" value="ECO:0007669"/>
    <property type="project" value="UniProtKB-SubCell"/>
</dbReference>
<keyword evidence="5 6" id="KW-0472">Membrane</keyword>
<evidence type="ECO:0000256" key="2">
    <source>
        <dbReference type="ARBA" id="ARBA00022475"/>
    </source>
</evidence>
<organism evidence="8 9">
    <name type="scientific">Candidatus Scybalocola faecigallinarum</name>
    <dbReference type="NCBI Taxonomy" id="2840941"/>
    <lineage>
        <taxon>Bacteria</taxon>
        <taxon>Bacillati</taxon>
        <taxon>Bacillota</taxon>
        <taxon>Clostridia</taxon>
        <taxon>Lachnospirales</taxon>
        <taxon>Lachnospiraceae</taxon>
        <taxon>Lachnospiraceae incertae sedis</taxon>
        <taxon>Candidatus Scybalocola (ex Gilroy et al. 2021)</taxon>
    </lineage>
</organism>
<dbReference type="InterPro" id="IPR003838">
    <property type="entry name" value="ABC3_permease_C"/>
</dbReference>
<sequence>MKYMTYRIRKMIWGSKGAYSIIMLELAIGITIFVSCLNLMLTNKDILDDLRQSMAQDQTTIYHVRFAGDEVLPDDLPVRYEHYLDMEEKYGDSVKIYYGAIYSGSYFFFGNNAGADIYAINFLFLNDAMFESLFDFQPKEDRLYAGSRVLDLLKKASDQEAYNLVCWGNMEEYDTSVYSQEKTNAVCDSFRIKDGKFVLSQGHELYCEPIPDEESTPYIDRFSFEYYGTDKEAARLYIEDCVIGTADMLPLLSEDYGPLDSLLQVQYLDQAEDSSIIPAIVNWLNRERSGDNYQFTLTDRALKLEKQARDMSITIYQYMAVSLAIMAVVLIGTVGILLVILNQRKKSMAVAYCCGATPWKSFLELYGEISSVFLVGGILGLALSVGITPRLSAVESAADFYPVNIFFVILFCLAAALLCCGAALAGVDNKDPVKNLKEL</sequence>
<evidence type="ECO:0000259" key="7">
    <source>
        <dbReference type="Pfam" id="PF02687"/>
    </source>
</evidence>
<dbReference type="EMBL" id="DVIT01000015">
    <property type="protein sequence ID" value="HIS46703.1"/>
    <property type="molecule type" value="Genomic_DNA"/>
</dbReference>
<protein>
    <submittedName>
        <fullName evidence="8">ABC transporter permease</fullName>
    </submittedName>
</protein>
<feature type="transmembrane region" description="Helical" evidence="6">
    <location>
        <begin position="362"/>
        <end position="385"/>
    </location>
</feature>
<keyword evidence="4 6" id="KW-1133">Transmembrane helix</keyword>
<dbReference type="Pfam" id="PF02687">
    <property type="entry name" value="FtsX"/>
    <property type="match status" value="1"/>
</dbReference>
<feature type="domain" description="ABC3 transporter permease C-terminal" evidence="7">
    <location>
        <begin position="320"/>
        <end position="425"/>
    </location>
</feature>
<comment type="caution">
    <text evidence="8">The sequence shown here is derived from an EMBL/GenBank/DDBJ whole genome shotgun (WGS) entry which is preliminary data.</text>
</comment>
<evidence type="ECO:0000256" key="4">
    <source>
        <dbReference type="ARBA" id="ARBA00022989"/>
    </source>
</evidence>
<reference evidence="8" key="1">
    <citation type="submission" date="2020-10" db="EMBL/GenBank/DDBJ databases">
        <authorList>
            <person name="Gilroy R."/>
        </authorList>
    </citation>
    <scope>NUCLEOTIDE SEQUENCE</scope>
    <source>
        <strain evidence="8">CHK178-757</strain>
    </source>
</reference>
<dbReference type="Proteomes" id="UP000823927">
    <property type="component" value="Unassembled WGS sequence"/>
</dbReference>
<evidence type="ECO:0000256" key="3">
    <source>
        <dbReference type="ARBA" id="ARBA00022692"/>
    </source>
</evidence>
<gene>
    <name evidence="8" type="ORF">IAB46_03915</name>
</gene>
<evidence type="ECO:0000313" key="9">
    <source>
        <dbReference type="Proteomes" id="UP000823927"/>
    </source>
</evidence>
<proteinExistence type="predicted"/>
<comment type="subcellular location">
    <subcellularLocation>
        <location evidence="1">Cell membrane</location>
        <topology evidence="1">Multi-pass membrane protein</topology>
    </subcellularLocation>
</comment>
<reference evidence="8" key="2">
    <citation type="journal article" date="2021" name="PeerJ">
        <title>Extensive microbial diversity within the chicken gut microbiome revealed by metagenomics and culture.</title>
        <authorList>
            <person name="Gilroy R."/>
            <person name="Ravi A."/>
            <person name="Getino M."/>
            <person name="Pursley I."/>
            <person name="Horton D.L."/>
            <person name="Alikhan N.F."/>
            <person name="Baker D."/>
            <person name="Gharbi K."/>
            <person name="Hall N."/>
            <person name="Watson M."/>
            <person name="Adriaenssens E.M."/>
            <person name="Foster-Nyarko E."/>
            <person name="Jarju S."/>
            <person name="Secka A."/>
            <person name="Antonio M."/>
            <person name="Oren A."/>
            <person name="Chaudhuri R.R."/>
            <person name="La Ragione R."/>
            <person name="Hildebrand F."/>
            <person name="Pallen M.J."/>
        </authorList>
    </citation>
    <scope>NUCLEOTIDE SEQUENCE</scope>
    <source>
        <strain evidence="8">CHK178-757</strain>
    </source>
</reference>
<feature type="transmembrane region" description="Helical" evidence="6">
    <location>
        <begin position="405"/>
        <end position="427"/>
    </location>
</feature>
<feature type="transmembrane region" description="Helical" evidence="6">
    <location>
        <begin position="21"/>
        <end position="41"/>
    </location>
</feature>
<accession>A0A9D1F2Z1</accession>
<evidence type="ECO:0000256" key="5">
    <source>
        <dbReference type="ARBA" id="ARBA00023136"/>
    </source>
</evidence>
<evidence type="ECO:0000313" key="8">
    <source>
        <dbReference type="EMBL" id="HIS46703.1"/>
    </source>
</evidence>
<keyword evidence="3 6" id="KW-0812">Transmembrane</keyword>
<evidence type="ECO:0000256" key="6">
    <source>
        <dbReference type="SAM" id="Phobius"/>
    </source>
</evidence>